<evidence type="ECO:0008006" key="5">
    <source>
        <dbReference type="Google" id="ProtNLM"/>
    </source>
</evidence>
<feature type="chain" id="PRO_5042691869" description="LamG domain-containing protein" evidence="1">
    <location>
        <begin position="20"/>
        <end position="257"/>
    </location>
</feature>
<dbReference type="Proteomes" id="UP000266492">
    <property type="component" value="Unassembled WGS sequence"/>
</dbReference>
<proteinExistence type="predicted"/>
<evidence type="ECO:0000313" key="2">
    <source>
        <dbReference type="EMBL" id="MDC2406616.1"/>
    </source>
</evidence>
<evidence type="ECO:0000313" key="3">
    <source>
        <dbReference type="EMBL" id="RGS80918.1"/>
    </source>
</evidence>
<gene>
    <name evidence="3" type="ORF">DWX70_20375</name>
    <name evidence="2" type="ORF">PO240_01860</name>
</gene>
<dbReference type="EMBL" id="JAQNWR010000001">
    <property type="protein sequence ID" value="MDC2406616.1"/>
    <property type="molecule type" value="Genomic_DNA"/>
</dbReference>
<feature type="signal peptide" evidence="1">
    <location>
        <begin position="1"/>
        <end position="19"/>
    </location>
</feature>
<sequence>MKKVFVSMALAVLALGSQAQVLKNDLLKGYKVGDTLEKTVYDDKRAPINVDTWCGAFTTTSVEGVVSPTVGKALTYDGYSEAGSSINFGFPQGVKGSRVSVYSLVESGKVYSKGTYYLACLVNFAKVGSSNLADILAASASYVGGGNRGQVYVRREGNDKIKFAVGLMKERNEAPMVYDYNTTHLLVLKVDYDKNEVSLFVDPDLNQNEPKADVVVAGEEGALKAGLKAISFRNRSGFKGNIGNFRFARDWAGAIGK</sequence>
<protein>
    <recommendedName>
        <fullName evidence="5">LamG domain-containing protein</fullName>
    </recommendedName>
</protein>
<evidence type="ECO:0000256" key="1">
    <source>
        <dbReference type="SAM" id="SignalP"/>
    </source>
</evidence>
<name>A0A1Y4PVR4_BACOV</name>
<dbReference type="KEGG" id="boa:Bovatus_04431"/>
<dbReference type="RefSeq" id="WP_004301588.1">
    <property type="nucleotide sequence ID" value="NZ_BAABYJ010000003.1"/>
</dbReference>
<accession>A0A1Y4PVR4</accession>
<organism evidence="3 4">
    <name type="scientific">Bacteroides ovatus</name>
    <dbReference type="NCBI Taxonomy" id="28116"/>
    <lineage>
        <taxon>Bacteria</taxon>
        <taxon>Pseudomonadati</taxon>
        <taxon>Bacteroidota</taxon>
        <taxon>Bacteroidia</taxon>
        <taxon>Bacteroidales</taxon>
        <taxon>Bacteroidaceae</taxon>
        <taxon>Bacteroides</taxon>
    </lineage>
</organism>
<comment type="caution">
    <text evidence="3">The sequence shown here is derived from an EMBL/GenBank/DDBJ whole genome shotgun (WGS) entry which is preliminary data.</text>
</comment>
<dbReference type="Proteomes" id="UP001214017">
    <property type="component" value="Unassembled WGS sequence"/>
</dbReference>
<reference evidence="2" key="2">
    <citation type="submission" date="2022-10" db="EMBL/GenBank/DDBJ databases">
        <title>Human gut microbiome strain richness.</title>
        <authorList>
            <person name="Chen-Liaw A."/>
        </authorList>
    </citation>
    <scope>NUCLEOTIDE SEQUENCE</scope>
    <source>
        <strain evidence="2">F7_m1001271B151109d0_201107</strain>
    </source>
</reference>
<dbReference type="GeneID" id="29452075"/>
<reference evidence="3 4" key="1">
    <citation type="submission" date="2018-08" db="EMBL/GenBank/DDBJ databases">
        <title>A genome reference for cultivated species of the human gut microbiota.</title>
        <authorList>
            <person name="Zou Y."/>
            <person name="Xue W."/>
            <person name="Luo G."/>
        </authorList>
    </citation>
    <scope>NUCLEOTIDE SEQUENCE [LARGE SCALE GENOMIC DNA]</scope>
    <source>
        <strain evidence="3 4">AF20-9LB</strain>
    </source>
</reference>
<dbReference type="EMBL" id="QRVZ01000020">
    <property type="protein sequence ID" value="RGS80918.1"/>
    <property type="molecule type" value="Genomic_DNA"/>
</dbReference>
<keyword evidence="1" id="KW-0732">Signal</keyword>
<evidence type="ECO:0000313" key="4">
    <source>
        <dbReference type="Proteomes" id="UP000266492"/>
    </source>
</evidence>
<dbReference type="AlphaFoldDB" id="A0A1Y4PVR4"/>